<evidence type="ECO:0000313" key="1">
    <source>
        <dbReference type="EMBL" id="RXH54439.1"/>
    </source>
</evidence>
<reference evidence="1 2" key="1">
    <citation type="submission" date="2018-11" db="EMBL/GenBank/DDBJ databases">
        <authorList>
            <person name="Mardanov A.V."/>
            <person name="Ravin N.V."/>
            <person name="Dedysh S.N."/>
        </authorList>
    </citation>
    <scope>NUCLEOTIDE SEQUENCE [LARGE SCALE GENOMIC DNA]</scope>
    <source>
        <strain evidence="1 2">AF10</strain>
    </source>
</reference>
<reference evidence="2" key="2">
    <citation type="submission" date="2019-02" db="EMBL/GenBank/DDBJ databases">
        <title>Granulicella sibirica sp. nov., a psychrotolerant acidobacterium isolated from an organic soil layer in forested tundra, West Siberia.</title>
        <authorList>
            <person name="Oshkin I.Y."/>
            <person name="Kulichevskaya I.S."/>
            <person name="Rijpstra W.I.C."/>
            <person name="Sinninghe Damste J.S."/>
            <person name="Rakitin A.L."/>
            <person name="Ravin N.V."/>
            <person name="Dedysh S.N."/>
        </authorList>
    </citation>
    <scope>NUCLEOTIDE SEQUENCE [LARGE SCALE GENOMIC DNA]</scope>
    <source>
        <strain evidence="2">AF10</strain>
    </source>
</reference>
<protein>
    <submittedName>
        <fullName evidence="1">Uncharacterized protein</fullName>
    </submittedName>
</protein>
<proteinExistence type="predicted"/>
<dbReference type="Proteomes" id="UP000289437">
    <property type="component" value="Unassembled WGS sequence"/>
</dbReference>
<sequence>MCPCDRIGKDRSELSQVLGICYPLLVDFLDYGVDYRWDQQLLADSHKLPSPCNRSTRVTKCSETAGKLKDVDKFIELTDGHAKDIGGTGAANKVDEPVRDHLLLSGVPFFSLAMDIDPNSKPFVFRQGSIRHFRWNSPILFLSSLNEDL</sequence>
<dbReference type="EMBL" id="RDSM01000004">
    <property type="protein sequence ID" value="RXH54439.1"/>
    <property type="molecule type" value="Genomic_DNA"/>
</dbReference>
<comment type="caution">
    <text evidence="1">The sequence shown here is derived from an EMBL/GenBank/DDBJ whole genome shotgun (WGS) entry which is preliminary data.</text>
</comment>
<accession>A0A4Q0SY71</accession>
<dbReference type="AlphaFoldDB" id="A0A4Q0SY71"/>
<name>A0A4Q0SY71_9BACT</name>
<organism evidence="1 2">
    <name type="scientific">Granulicella sibirica</name>
    <dbReference type="NCBI Taxonomy" id="2479048"/>
    <lineage>
        <taxon>Bacteria</taxon>
        <taxon>Pseudomonadati</taxon>
        <taxon>Acidobacteriota</taxon>
        <taxon>Terriglobia</taxon>
        <taxon>Terriglobales</taxon>
        <taxon>Acidobacteriaceae</taxon>
        <taxon>Granulicella</taxon>
    </lineage>
</organism>
<gene>
    <name evidence="1" type="ORF">GRAN_4735</name>
</gene>
<keyword evidence="2" id="KW-1185">Reference proteome</keyword>
<evidence type="ECO:0000313" key="2">
    <source>
        <dbReference type="Proteomes" id="UP000289437"/>
    </source>
</evidence>